<feature type="chain" id="PRO_5036235762" evidence="1">
    <location>
        <begin position="21"/>
        <end position="209"/>
    </location>
</feature>
<gene>
    <name evidence="2" type="ORF">IZO911_LOCUS123</name>
    <name evidence="3" type="ORF">KXQ929_LOCUS29044</name>
</gene>
<dbReference type="AlphaFoldDB" id="A0A819P8V1"/>
<dbReference type="Proteomes" id="UP000663860">
    <property type="component" value="Unassembled WGS sequence"/>
</dbReference>
<name>A0A819P8V1_9BILA</name>
<protein>
    <submittedName>
        <fullName evidence="3">Uncharacterized protein</fullName>
    </submittedName>
</protein>
<feature type="signal peptide" evidence="1">
    <location>
        <begin position="1"/>
        <end position="20"/>
    </location>
</feature>
<dbReference type="EMBL" id="CAJOBB010002951">
    <property type="protein sequence ID" value="CAF4010486.1"/>
    <property type="molecule type" value="Genomic_DNA"/>
</dbReference>
<evidence type="ECO:0000313" key="2">
    <source>
        <dbReference type="EMBL" id="CAF0712098.1"/>
    </source>
</evidence>
<evidence type="ECO:0000313" key="4">
    <source>
        <dbReference type="Proteomes" id="UP000663868"/>
    </source>
</evidence>
<organism evidence="3 4">
    <name type="scientific">Adineta steineri</name>
    <dbReference type="NCBI Taxonomy" id="433720"/>
    <lineage>
        <taxon>Eukaryota</taxon>
        <taxon>Metazoa</taxon>
        <taxon>Spiralia</taxon>
        <taxon>Gnathifera</taxon>
        <taxon>Rotifera</taxon>
        <taxon>Eurotatoria</taxon>
        <taxon>Bdelloidea</taxon>
        <taxon>Adinetida</taxon>
        <taxon>Adinetidae</taxon>
        <taxon>Adineta</taxon>
    </lineage>
</organism>
<keyword evidence="1" id="KW-0732">Signal</keyword>
<accession>A0A819P8V1</accession>
<proteinExistence type="predicted"/>
<comment type="caution">
    <text evidence="3">The sequence shown here is derived from an EMBL/GenBank/DDBJ whole genome shotgun (WGS) entry which is preliminary data.</text>
</comment>
<dbReference type="Proteomes" id="UP000663868">
    <property type="component" value="Unassembled WGS sequence"/>
</dbReference>
<evidence type="ECO:0000313" key="3">
    <source>
        <dbReference type="EMBL" id="CAF4010486.1"/>
    </source>
</evidence>
<evidence type="ECO:0000256" key="1">
    <source>
        <dbReference type="SAM" id="SignalP"/>
    </source>
</evidence>
<dbReference type="EMBL" id="CAJNOE010000001">
    <property type="protein sequence ID" value="CAF0712098.1"/>
    <property type="molecule type" value="Genomic_DNA"/>
</dbReference>
<sequence>MEILTKLIIIFAISAIYVQGEISSTKIKDDAAKMVEIYRKYMMNSPNYTIRDIYRTQCAVISYCCTGLADDTFDILGSHTLEEKCINHPELIFINIFKRFCSDLIESLDEIKKSSEYGRFMKIHSEVPGSDKRIINWQSQMKKACDEAERKSYYCAPDDMKLFQPCQEKILQSLAKENGGKNYDAFLHNWINDFTTFNKRISKEFPKST</sequence>
<reference evidence="3" key="1">
    <citation type="submission" date="2021-02" db="EMBL/GenBank/DDBJ databases">
        <authorList>
            <person name="Nowell W R."/>
        </authorList>
    </citation>
    <scope>NUCLEOTIDE SEQUENCE</scope>
</reference>